<dbReference type="Proteomes" id="UP000789366">
    <property type="component" value="Unassembled WGS sequence"/>
</dbReference>
<gene>
    <name evidence="1" type="ORF">SPELUC_LOCUS16942</name>
</gene>
<feature type="non-terminal residue" evidence="1">
    <location>
        <position position="1"/>
    </location>
</feature>
<dbReference type="EMBL" id="CAJVPW010065946">
    <property type="protein sequence ID" value="CAG8787622.1"/>
    <property type="molecule type" value="Genomic_DNA"/>
</dbReference>
<feature type="non-terminal residue" evidence="1">
    <location>
        <position position="134"/>
    </location>
</feature>
<sequence length="134" mass="15757">QALKKPPTATIGTQTDLTAEQIKQMEQELEYQRKLLYQGVLEITRLEKELSKTKEEQTKNNEKLKELTEKVKNLTPNMVEKRLLMTFDTVKFENLLGTDLSILKESKDFFETGKTSQREQDWNELSKDYKNIKN</sequence>
<organism evidence="1 2">
    <name type="scientific">Cetraspora pellucida</name>
    <dbReference type="NCBI Taxonomy" id="1433469"/>
    <lineage>
        <taxon>Eukaryota</taxon>
        <taxon>Fungi</taxon>
        <taxon>Fungi incertae sedis</taxon>
        <taxon>Mucoromycota</taxon>
        <taxon>Glomeromycotina</taxon>
        <taxon>Glomeromycetes</taxon>
        <taxon>Diversisporales</taxon>
        <taxon>Gigasporaceae</taxon>
        <taxon>Cetraspora</taxon>
    </lineage>
</organism>
<proteinExistence type="predicted"/>
<comment type="caution">
    <text evidence="1">The sequence shown here is derived from an EMBL/GenBank/DDBJ whole genome shotgun (WGS) entry which is preliminary data.</text>
</comment>
<reference evidence="1" key="1">
    <citation type="submission" date="2021-06" db="EMBL/GenBank/DDBJ databases">
        <authorList>
            <person name="Kallberg Y."/>
            <person name="Tangrot J."/>
            <person name="Rosling A."/>
        </authorList>
    </citation>
    <scope>NUCLEOTIDE SEQUENCE</scope>
    <source>
        <strain evidence="1">28 12/20/2015</strain>
    </source>
</reference>
<name>A0ACA9RDE2_9GLOM</name>
<evidence type="ECO:0000313" key="1">
    <source>
        <dbReference type="EMBL" id="CAG8787622.1"/>
    </source>
</evidence>
<accession>A0ACA9RDE2</accession>
<evidence type="ECO:0000313" key="2">
    <source>
        <dbReference type="Proteomes" id="UP000789366"/>
    </source>
</evidence>
<keyword evidence="2" id="KW-1185">Reference proteome</keyword>
<protein>
    <submittedName>
        <fullName evidence="1">7098_t:CDS:1</fullName>
    </submittedName>
</protein>